<name>A0A850PAL5_9PROT</name>
<comment type="caution">
    <text evidence="7">The sequence shown here is derived from an EMBL/GenBank/DDBJ whole genome shotgun (WGS) entry which is preliminary data.</text>
</comment>
<dbReference type="Pfam" id="PF03668">
    <property type="entry name" value="RapZ-like_N"/>
    <property type="match status" value="1"/>
</dbReference>
<accession>A0A850PAL5</accession>
<dbReference type="InterPro" id="IPR027417">
    <property type="entry name" value="P-loop_NTPase"/>
</dbReference>
<keyword evidence="8" id="KW-1185">Reference proteome</keyword>
<dbReference type="GO" id="GO:0005524">
    <property type="term" value="F:ATP binding"/>
    <property type="evidence" value="ECO:0007669"/>
    <property type="project" value="UniProtKB-UniRule"/>
</dbReference>
<feature type="domain" description="RapZ-like N-terminal" evidence="5">
    <location>
        <begin position="23"/>
        <end position="170"/>
    </location>
</feature>
<evidence type="ECO:0000256" key="4">
    <source>
        <dbReference type="HAMAP-Rule" id="MF_00636"/>
    </source>
</evidence>
<dbReference type="HAMAP" id="MF_00636">
    <property type="entry name" value="RapZ_like"/>
    <property type="match status" value="1"/>
</dbReference>
<dbReference type="InterPro" id="IPR053931">
    <property type="entry name" value="RapZ_C"/>
</dbReference>
<dbReference type="RefSeq" id="WP_176614480.1">
    <property type="nucleotide sequence ID" value="NZ_JABXXR010000151.1"/>
</dbReference>
<evidence type="ECO:0000256" key="1">
    <source>
        <dbReference type="ARBA" id="ARBA00022741"/>
    </source>
</evidence>
<evidence type="ECO:0000313" key="7">
    <source>
        <dbReference type="EMBL" id="NVN41595.1"/>
    </source>
</evidence>
<dbReference type="PANTHER" id="PTHR30448">
    <property type="entry name" value="RNASE ADAPTER PROTEIN RAPZ"/>
    <property type="match status" value="1"/>
</dbReference>
<gene>
    <name evidence="7" type="primary">rapZ</name>
    <name evidence="7" type="ORF">HUK82_13630</name>
</gene>
<evidence type="ECO:0000259" key="6">
    <source>
        <dbReference type="Pfam" id="PF22740"/>
    </source>
</evidence>
<organism evidence="7 8">
    <name type="scientific">Ameyamaea chiangmaiensis</name>
    <dbReference type="NCBI Taxonomy" id="442969"/>
    <lineage>
        <taxon>Bacteria</taxon>
        <taxon>Pseudomonadati</taxon>
        <taxon>Pseudomonadota</taxon>
        <taxon>Alphaproteobacteria</taxon>
        <taxon>Acetobacterales</taxon>
        <taxon>Acetobacteraceae</taxon>
        <taxon>Ameyamaea</taxon>
    </lineage>
</organism>
<keyword evidence="1 4" id="KW-0547">Nucleotide-binding</keyword>
<keyword evidence="2 4" id="KW-0067">ATP-binding</keyword>
<dbReference type="AlphaFoldDB" id="A0A850PAL5"/>
<dbReference type="InterPro" id="IPR005337">
    <property type="entry name" value="RapZ-like"/>
</dbReference>
<evidence type="ECO:0000313" key="8">
    <source>
        <dbReference type="Proteomes" id="UP000585665"/>
    </source>
</evidence>
<keyword evidence="3 4" id="KW-0342">GTP-binding</keyword>
<dbReference type="PANTHER" id="PTHR30448:SF0">
    <property type="entry name" value="RNASE ADAPTER PROTEIN RAPZ"/>
    <property type="match status" value="1"/>
</dbReference>
<dbReference type="NCBIfam" id="NF003828">
    <property type="entry name" value="PRK05416.1"/>
    <property type="match status" value="1"/>
</dbReference>
<dbReference type="Pfam" id="PF22740">
    <property type="entry name" value="PapZ_C"/>
    <property type="match status" value="1"/>
</dbReference>
<protein>
    <submittedName>
        <fullName evidence="7">RNase adapter RapZ</fullName>
    </submittedName>
</protein>
<dbReference type="GO" id="GO:0005525">
    <property type="term" value="F:GTP binding"/>
    <property type="evidence" value="ECO:0007669"/>
    <property type="project" value="UniProtKB-UniRule"/>
</dbReference>
<sequence>MSERLDPPVPDRPFAEPAAPHRMVVVTGLSGAGKSSILRVLEDLGYEVVDNPPLPMIEEIAARAAGPIAVGVDSRTRDFDPASLVAALARLRGRPGPQPELIYATADDAVLLRRFTATRRRHPLATHGNIAAGIVEETALTAPLRGAADIVLDTTDLPPPELRQIIEARFGLGAGGMTLSLMSFAFPAGIPREADMVFDARFLRNPHYVPDLAPRTGLEAQVADYVGEDPDYQAFFRQIEGLLRLVLPRFVAEGKKYATVAVGCSGGRHRSVTIIEALARSLGGDTSRSGPHDDALDNAKIGDDLSGAAASVARDWPIIVTHRELARQGLSAWRWVRRPHGGATPVQQRGSDPK</sequence>
<reference evidence="7 8" key="1">
    <citation type="submission" date="2020-06" db="EMBL/GenBank/DDBJ databases">
        <title>Description of novel acetic acid bacteria.</title>
        <authorList>
            <person name="Sombolestani A."/>
        </authorList>
    </citation>
    <scope>NUCLEOTIDE SEQUENCE [LARGE SCALE GENOMIC DNA]</scope>
    <source>
        <strain evidence="7 8">LMG 27010</strain>
    </source>
</reference>
<dbReference type="InterPro" id="IPR053930">
    <property type="entry name" value="RapZ-like_N"/>
</dbReference>
<proteinExistence type="inferred from homology"/>
<feature type="domain" description="RapZ C-terminal" evidence="6">
    <location>
        <begin position="177"/>
        <end position="285"/>
    </location>
</feature>
<evidence type="ECO:0000259" key="5">
    <source>
        <dbReference type="Pfam" id="PF03668"/>
    </source>
</evidence>
<dbReference type="EMBL" id="JABXXR010000151">
    <property type="protein sequence ID" value="NVN41595.1"/>
    <property type="molecule type" value="Genomic_DNA"/>
</dbReference>
<dbReference type="Proteomes" id="UP000585665">
    <property type="component" value="Unassembled WGS sequence"/>
</dbReference>
<evidence type="ECO:0000256" key="2">
    <source>
        <dbReference type="ARBA" id="ARBA00022840"/>
    </source>
</evidence>
<feature type="binding site" evidence="4">
    <location>
        <begin position="73"/>
        <end position="76"/>
    </location>
    <ligand>
        <name>GTP</name>
        <dbReference type="ChEBI" id="CHEBI:37565"/>
    </ligand>
</feature>
<dbReference type="SUPFAM" id="SSF52540">
    <property type="entry name" value="P-loop containing nucleoside triphosphate hydrolases"/>
    <property type="match status" value="1"/>
</dbReference>
<feature type="binding site" evidence="4">
    <location>
        <begin position="28"/>
        <end position="35"/>
    </location>
    <ligand>
        <name>ATP</name>
        <dbReference type="ChEBI" id="CHEBI:30616"/>
    </ligand>
</feature>
<evidence type="ECO:0000256" key="3">
    <source>
        <dbReference type="ARBA" id="ARBA00023134"/>
    </source>
</evidence>